<dbReference type="AlphaFoldDB" id="A0A1B2J8G4"/>
<evidence type="ECO:0000313" key="2">
    <source>
        <dbReference type="Proteomes" id="UP000094565"/>
    </source>
</evidence>
<protein>
    <submittedName>
        <fullName evidence="1">BA75_01136T0</fullName>
    </submittedName>
</protein>
<gene>
    <name evidence="1" type="ORF">ATY40_BA7501136</name>
</gene>
<accession>A0A1B2J8G4</accession>
<dbReference type="Proteomes" id="UP000094565">
    <property type="component" value="Chromosome 1"/>
</dbReference>
<evidence type="ECO:0000313" key="1">
    <source>
        <dbReference type="EMBL" id="ANZ74262.1"/>
    </source>
</evidence>
<sequence length="776" mass="91100">MNNFYSRFRFQFKLSNCYRSSILLQSGVQARVYSRQYDGASPTKLLPWIENTQVLVEDLHSRKDMPFNINREIIKLPTVDKIILGEVKAHWGQYKQSYDQKHLLNYFTQVDADQMTLFWLYTNRLGISELPFYHKVVLRFLQGITPIPEKKINMAFIYQNFISLLFSYKIYDHVIYYHKQLYPLVCTNGSIINWLPIIQIALLNASKEDGNKSLKVLMELHEELDLRRDSFYEFIIPYLSKLPINSKSLFQWNKALVKNGDLPSKSSPHFTKVLSLLYKHKNIQAVEKLISVMGNANVSRLVSNRWMDTQTFIMFIKCINLTYEPQKTLDKFLNILKADPNLKSTSRWILLMKYTNKEKISFDYLKRKREQYISAAPLNLQFEECINIKEEGEFMKSFAKLVDSNKIIPIPVLSKFIEVMLKHDSYSSPSLENDFLFSESLKLLRTHIKTVDSGNLRASQRANRLIDNHLLVKGFVTGVLESETLTFITKMKLVEKVLRITHEAMPIISNSKELIKFRSYETQLVVNISLLFPYAMFKLNHLEQGLTHLEIIFAHIQKLPHDRSVTISPSITYALMECLSKFWTHMDKIDQRYSQKMDSYQINVTKIMFTALKLDQNSVKPETWRSLILCMLYNRPLEEVKTVLKWLIPEIETAGEKHPVLEVRNCSHPLRVIFNEKTISAFIRRGFKGYEGQEYKPWLPFQFLVEDISIKYGVPINKEKAKKDVKLGLQKLFSLDEGQVNNRWKTLRTHNLVGFEEMLNHYNNVWDKVDTLTYDT</sequence>
<organism evidence="1 2">
    <name type="scientific">Komagataella pastoris</name>
    <name type="common">Yeast</name>
    <name type="synonym">Pichia pastoris</name>
    <dbReference type="NCBI Taxonomy" id="4922"/>
    <lineage>
        <taxon>Eukaryota</taxon>
        <taxon>Fungi</taxon>
        <taxon>Dikarya</taxon>
        <taxon>Ascomycota</taxon>
        <taxon>Saccharomycotina</taxon>
        <taxon>Pichiomycetes</taxon>
        <taxon>Pichiales</taxon>
        <taxon>Pichiaceae</taxon>
        <taxon>Komagataella</taxon>
    </lineage>
</organism>
<dbReference type="EMBL" id="CP014584">
    <property type="protein sequence ID" value="ANZ74262.1"/>
    <property type="molecule type" value="Genomic_DNA"/>
</dbReference>
<name>A0A1B2J8G4_PICPA</name>
<reference evidence="1 2" key="1">
    <citation type="submission" date="2016-02" db="EMBL/GenBank/DDBJ databases">
        <title>Comparative genomic and transcriptomic foundation for Pichia pastoris.</title>
        <authorList>
            <person name="Love K.R."/>
            <person name="Shah K.A."/>
            <person name="Whittaker C.A."/>
            <person name="Wu J."/>
            <person name="Bartlett M.C."/>
            <person name="Ma D."/>
            <person name="Leeson R.L."/>
            <person name="Priest M."/>
            <person name="Young S.K."/>
            <person name="Love J.C."/>
        </authorList>
    </citation>
    <scope>NUCLEOTIDE SEQUENCE [LARGE SCALE GENOMIC DNA]</scope>
    <source>
        <strain evidence="1 2">ATCC 28485</strain>
    </source>
</reference>
<dbReference type="OrthoDB" id="4082172at2759"/>
<proteinExistence type="predicted"/>
<keyword evidence="2" id="KW-1185">Reference proteome</keyword>